<feature type="compositionally biased region" description="Basic and acidic residues" evidence="1">
    <location>
        <begin position="121"/>
        <end position="171"/>
    </location>
</feature>
<feature type="region of interest" description="Disordered" evidence="1">
    <location>
        <begin position="88"/>
        <end position="171"/>
    </location>
</feature>
<evidence type="ECO:0000313" key="4">
    <source>
        <dbReference type="Proteomes" id="UP000823631"/>
    </source>
</evidence>
<reference evidence="3" key="2">
    <citation type="journal article" date="2021" name="PeerJ">
        <title>Extensive microbial diversity within the chicken gut microbiome revealed by metagenomics and culture.</title>
        <authorList>
            <person name="Gilroy R."/>
            <person name="Ravi A."/>
            <person name="Getino M."/>
            <person name="Pursley I."/>
            <person name="Horton D.L."/>
            <person name="Alikhan N.F."/>
            <person name="Baker D."/>
            <person name="Gharbi K."/>
            <person name="Hall N."/>
            <person name="Watson M."/>
            <person name="Adriaenssens E.M."/>
            <person name="Foster-Nyarko E."/>
            <person name="Jarju S."/>
            <person name="Secka A."/>
            <person name="Antonio M."/>
            <person name="Oren A."/>
            <person name="Chaudhuri R.R."/>
            <person name="La Ragione R."/>
            <person name="Hildebrand F."/>
            <person name="Pallen M.J."/>
        </authorList>
    </citation>
    <scope>NUCLEOTIDE SEQUENCE</scope>
    <source>
        <strain evidence="3">17213</strain>
    </source>
</reference>
<dbReference type="EMBL" id="JADINH010000008">
    <property type="protein sequence ID" value="MBO8414886.1"/>
    <property type="molecule type" value="Genomic_DNA"/>
</dbReference>
<feature type="compositionally biased region" description="Acidic residues" evidence="1">
    <location>
        <begin position="111"/>
        <end position="120"/>
    </location>
</feature>
<dbReference type="InterPro" id="IPR009386">
    <property type="entry name" value="ZapG-like"/>
</dbReference>
<dbReference type="Proteomes" id="UP000823631">
    <property type="component" value="Unassembled WGS sequence"/>
</dbReference>
<keyword evidence="2" id="KW-0472">Membrane</keyword>
<gene>
    <name evidence="3" type="ORF">IAB19_00695</name>
</gene>
<keyword evidence="2" id="KW-1133">Transmembrane helix</keyword>
<keyword evidence="2" id="KW-0812">Transmembrane</keyword>
<evidence type="ECO:0000256" key="1">
    <source>
        <dbReference type="SAM" id="MobiDB-lite"/>
    </source>
</evidence>
<feature type="transmembrane region" description="Helical" evidence="2">
    <location>
        <begin position="6"/>
        <end position="25"/>
    </location>
</feature>
<evidence type="ECO:0000313" key="3">
    <source>
        <dbReference type="EMBL" id="MBO8414886.1"/>
    </source>
</evidence>
<reference evidence="3" key="1">
    <citation type="submission" date="2020-10" db="EMBL/GenBank/DDBJ databases">
        <authorList>
            <person name="Gilroy R."/>
        </authorList>
    </citation>
    <scope>NUCLEOTIDE SEQUENCE</scope>
    <source>
        <strain evidence="3">17213</strain>
    </source>
</reference>
<proteinExistence type="predicted"/>
<protein>
    <submittedName>
        <fullName evidence="3">DUF1043 family protein</fullName>
    </submittedName>
</protein>
<evidence type="ECO:0000256" key="2">
    <source>
        <dbReference type="SAM" id="Phobius"/>
    </source>
</evidence>
<organism evidence="3 4">
    <name type="scientific">Candidatus Avisuccinivibrio stercorigallinarum</name>
    <dbReference type="NCBI Taxonomy" id="2840704"/>
    <lineage>
        <taxon>Bacteria</taxon>
        <taxon>Pseudomonadati</taxon>
        <taxon>Pseudomonadota</taxon>
        <taxon>Gammaproteobacteria</taxon>
        <taxon>Aeromonadales</taxon>
        <taxon>Succinivibrionaceae</taxon>
        <taxon>Succinivibrionaceae incertae sedis</taxon>
        <taxon>Candidatus Avisuccinivibrio</taxon>
    </lineage>
</organism>
<accession>A0A9D9DB80</accession>
<dbReference type="Pfam" id="PF06295">
    <property type="entry name" value="ZapG-like"/>
    <property type="match status" value="1"/>
</dbReference>
<dbReference type="AlphaFoldDB" id="A0A9D9DB80"/>
<feature type="non-terminal residue" evidence="3">
    <location>
        <position position="171"/>
    </location>
</feature>
<comment type="caution">
    <text evidence="3">The sequence shown here is derived from an EMBL/GenBank/DDBJ whole genome shotgun (WGS) entry which is preliminary data.</text>
</comment>
<sequence>MNLMHVSLAFTIGFLLGGLACYIAYSKLFSKHHLQDELTNTRRELANSKRALNDFFVNADSLFVLLDKNYRQFAALMAEAASRLNQSPDLFELNRDNVQRPKAAAAKTEEEQAADAEEAEIAERKAQLKQDKEAKKAEAEKDGDAEKAPGKAKAGKAESKAPADEKPEPEA</sequence>
<name>A0A9D9DB80_9GAMM</name>